<dbReference type="Proteomes" id="UP001473302">
    <property type="component" value="Unassembled WGS sequence"/>
</dbReference>
<proteinExistence type="inferred from homology"/>
<dbReference type="PROSITE" id="PS50005">
    <property type="entry name" value="TPR"/>
    <property type="match status" value="1"/>
</dbReference>
<name>A0ABP9ZBF5_9FUNG</name>
<keyword evidence="15" id="KW-0802">TPR repeat</keyword>
<keyword evidence="14" id="KW-0539">Nucleus</keyword>
<dbReference type="PROSITE" id="PS50003">
    <property type="entry name" value="PH_DOMAIN"/>
    <property type="match status" value="1"/>
</dbReference>
<dbReference type="Gene3D" id="3.40.50.1010">
    <property type="entry name" value="5'-nuclease"/>
    <property type="match status" value="1"/>
</dbReference>
<reference evidence="18 19" key="1">
    <citation type="submission" date="2024-04" db="EMBL/GenBank/DDBJ databases">
        <title>genome sequences of Mucor flavus KT1a and Helicostylum pulchrum KT1b strains isolated from the surface of a dry-aged beef.</title>
        <authorList>
            <person name="Toyotome T."/>
            <person name="Hosono M."/>
            <person name="Torimaru M."/>
            <person name="Fukuda K."/>
            <person name="Mikami N."/>
        </authorList>
    </citation>
    <scope>NUCLEOTIDE SEQUENCE [LARGE SCALE GENOMIC DNA]</scope>
    <source>
        <strain evidence="18 19">KT1a</strain>
    </source>
</reference>
<evidence type="ECO:0000256" key="12">
    <source>
        <dbReference type="ARBA" id="ARBA00023125"/>
    </source>
</evidence>
<feature type="compositionally biased region" description="Pro residues" evidence="16">
    <location>
        <begin position="380"/>
        <end position="390"/>
    </location>
</feature>
<dbReference type="PANTHER" id="PTHR11081">
    <property type="entry name" value="FLAP ENDONUCLEASE FAMILY MEMBER"/>
    <property type="match status" value="1"/>
</dbReference>
<keyword evidence="11" id="KW-0267">Excision nuclease</keyword>
<dbReference type="InterPro" id="IPR011993">
    <property type="entry name" value="PH-like_dom_sf"/>
</dbReference>
<evidence type="ECO:0000256" key="2">
    <source>
        <dbReference type="ARBA" id="ARBA00004123"/>
    </source>
</evidence>
<dbReference type="SMART" id="SM00484">
    <property type="entry name" value="XPGI"/>
    <property type="match status" value="1"/>
</dbReference>
<evidence type="ECO:0000256" key="7">
    <source>
        <dbReference type="ARBA" id="ARBA00022763"/>
    </source>
</evidence>
<feature type="compositionally biased region" description="Polar residues" evidence="16">
    <location>
        <begin position="404"/>
        <end position="413"/>
    </location>
</feature>
<feature type="compositionally biased region" description="Polar residues" evidence="16">
    <location>
        <begin position="441"/>
        <end position="450"/>
    </location>
</feature>
<keyword evidence="9" id="KW-0269">Exonuclease</keyword>
<dbReference type="InterPro" id="IPR006086">
    <property type="entry name" value="XPG-I_dom"/>
</dbReference>
<dbReference type="InterPro" id="IPR044752">
    <property type="entry name" value="PIN-like_EXO1"/>
</dbReference>
<dbReference type="CDD" id="cd09857">
    <property type="entry name" value="PIN_EXO1"/>
    <property type="match status" value="1"/>
</dbReference>
<keyword evidence="10" id="KW-0460">Magnesium</keyword>
<dbReference type="PRINTS" id="PR00853">
    <property type="entry name" value="XPGRADSUPER"/>
</dbReference>
<dbReference type="Pfam" id="PF00752">
    <property type="entry name" value="XPG_N"/>
    <property type="match status" value="1"/>
</dbReference>
<keyword evidence="19" id="KW-1185">Reference proteome</keyword>
<feature type="compositionally biased region" description="Pro residues" evidence="16">
    <location>
        <begin position="415"/>
        <end position="431"/>
    </location>
</feature>
<evidence type="ECO:0000256" key="16">
    <source>
        <dbReference type="SAM" id="MobiDB-lite"/>
    </source>
</evidence>
<keyword evidence="8" id="KW-0378">Hydrolase</keyword>
<organism evidence="18 19">
    <name type="scientific">Mucor flavus</name>
    <dbReference type="NCBI Taxonomy" id="439312"/>
    <lineage>
        <taxon>Eukaryota</taxon>
        <taxon>Fungi</taxon>
        <taxon>Fungi incertae sedis</taxon>
        <taxon>Mucoromycota</taxon>
        <taxon>Mucoromycotina</taxon>
        <taxon>Mucoromycetes</taxon>
        <taxon>Mucorales</taxon>
        <taxon>Mucorineae</taxon>
        <taxon>Mucoraceae</taxon>
        <taxon>Mucor</taxon>
    </lineage>
</organism>
<dbReference type="InterPro" id="IPR006084">
    <property type="entry name" value="XPG/Rad2"/>
</dbReference>
<dbReference type="SUPFAM" id="SSF47807">
    <property type="entry name" value="5' to 3' exonuclease, C-terminal subdomain"/>
    <property type="match status" value="1"/>
</dbReference>
<dbReference type="Pfam" id="PF00867">
    <property type="entry name" value="XPG_I"/>
    <property type="match status" value="1"/>
</dbReference>
<dbReference type="SUPFAM" id="SSF50729">
    <property type="entry name" value="PH domain-like"/>
    <property type="match status" value="1"/>
</dbReference>
<feature type="domain" description="PH" evidence="17">
    <location>
        <begin position="736"/>
        <end position="840"/>
    </location>
</feature>
<keyword evidence="12" id="KW-0238">DNA-binding</keyword>
<dbReference type="PANTHER" id="PTHR11081:SF9">
    <property type="entry name" value="FLAP ENDONUCLEASE 1"/>
    <property type="match status" value="1"/>
</dbReference>
<evidence type="ECO:0000256" key="10">
    <source>
        <dbReference type="ARBA" id="ARBA00022842"/>
    </source>
</evidence>
<keyword evidence="7" id="KW-0227">DNA damage</keyword>
<dbReference type="SMART" id="SM00233">
    <property type="entry name" value="PH"/>
    <property type="match status" value="1"/>
</dbReference>
<gene>
    <name evidence="18" type="ORF">MFLAVUS_009984</name>
</gene>
<evidence type="ECO:0000256" key="9">
    <source>
        <dbReference type="ARBA" id="ARBA00022839"/>
    </source>
</evidence>
<evidence type="ECO:0000313" key="18">
    <source>
        <dbReference type="EMBL" id="GAA5816455.1"/>
    </source>
</evidence>
<evidence type="ECO:0000256" key="4">
    <source>
        <dbReference type="ARBA" id="ARBA00022722"/>
    </source>
</evidence>
<evidence type="ECO:0000256" key="8">
    <source>
        <dbReference type="ARBA" id="ARBA00022801"/>
    </source>
</evidence>
<dbReference type="Pfam" id="PF00169">
    <property type="entry name" value="PH"/>
    <property type="match status" value="1"/>
</dbReference>
<dbReference type="CDD" id="cd09908">
    <property type="entry name" value="H3TH_EXO1"/>
    <property type="match status" value="1"/>
</dbReference>
<evidence type="ECO:0000256" key="13">
    <source>
        <dbReference type="ARBA" id="ARBA00023204"/>
    </source>
</evidence>
<dbReference type="SMART" id="SM00279">
    <property type="entry name" value="HhH2"/>
    <property type="match status" value="1"/>
</dbReference>
<feature type="region of interest" description="Disordered" evidence="16">
    <location>
        <begin position="489"/>
        <end position="510"/>
    </location>
</feature>
<feature type="region of interest" description="Disordered" evidence="16">
    <location>
        <begin position="376"/>
        <end position="450"/>
    </location>
</feature>
<evidence type="ECO:0000256" key="3">
    <source>
        <dbReference type="ARBA" id="ARBA00010563"/>
    </source>
</evidence>
<keyword evidence="5" id="KW-0479">Metal-binding</keyword>
<evidence type="ECO:0000259" key="17">
    <source>
        <dbReference type="PROSITE" id="PS50003"/>
    </source>
</evidence>
<keyword evidence="6" id="KW-0255">Endonuclease</keyword>
<evidence type="ECO:0000256" key="5">
    <source>
        <dbReference type="ARBA" id="ARBA00022723"/>
    </source>
</evidence>
<dbReference type="Gene3D" id="2.30.29.30">
    <property type="entry name" value="Pleckstrin-homology domain (PH domain)/Phosphotyrosine-binding domain (PTB)"/>
    <property type="match status" value="1"/>
</dbReference>
<dbReference type="SUPFAM" id="SSF88723">
    <property type="entry name" value="PIN domain-like"/>
    <property type="match status" value="1"/>
</dbReference>
<evidence type="ECO:0000256" key="11">
    <source>
        <dbReference type="ARBA" id="ARBA00022881"/>
    </source>
</evidence>
<dbReference type="InterPro" id="IPR029060">
    <property type="entry name" value="PIN-like_dom_sf"/>
</dbReference>
<evidence type="ECO:0000256" key="14">
    <source>
        <dbReference type="ARBA" id="ARBA00023242"/>
    </source>
</evidence>
<comment type="subcellular location">
    <subcellularLocation>
        <location evidence="2">Nucleus</location>
    </subcellularLocation>
</comment>
<accession>A0ABP9ZBF5</accession>
<dbReference type="Gene3D" id="1.10.150.20">
    <property type="entry name" value="5' to 3' exonuclease, C-terminal subdomain"/>
    <property type="match status" value="1"/>
</dbReference>
<dbReference type="InterPro" id="IPR001849">
    <property type="entry name" value="PH_domain"/>
</dbReference>
<dbReference type="SMART" id="SM00485">
    <property type="entry name" value="XPGN"/>
    <property type="match status" value="1"/>
</dbReference>
<evidence type="ECO:0000256" key="1">
    <source>
        <dbReference type="ARBA" id="ARBA00001946"/>
    </source>
</evidence>
<dbReference type="InterPro" id="IPR037315">
    <property type="entry name" value="EXO1_H3TH"/>
</dbReference>
<sequence>MGIQGLIPLLKSIQKPVEISAYAGQAVAVDGHCWLHRGAFSCASELARGVETNAFVEYFMNLVKMLVFYKVVPIIVFDGQQLPIKQVTTNSRATLRYAKLKEGSALLKDGKINEANKCFQQAITITPAMVAKVIKELDRHKIQHIVSPYEADPQLAFMLKSDQVKAVITEDSDLLAFGCSNIIFKMDRSGEGIQISYKDVFDQLAGITDDRKFRYMCILSGCDYLPSLPGIGLRKASDIVKERKNIKDILQIVQHRFPKEIANEYCEKFAKADAAFLYQFVFDPTSRTYVRLNPLPKDINATHLSGLGESPQNQTVPLLKSNNAIHLDHDRILKEANKENVDPFAQLDANEFNEFEFDDKALQDMEMLLKKVEPVVKSNLPPPPSPPSSSPRPRMFGPRYISSHLKSITNVNSPKLPPPPPSSSPPPPPRMFGPKYISSRPKPTTKVNSSAPSVNIITTKAGSLLDLWSKPKPKTGTFTVWKDKELPKKPTKSICRPRSPPPPPSFKPVITKENLVHTPPAIKYQSSQKRKSPLDDYPDPFAKVKKPFVLADTSVVRRGICKNPCYTQVHTFISVWGMTKVEVTKDKVECESVQSCDATLVAKAEDVLYNVRVAVVGIGLTHSGKSGKPISTRSLSARLLVRNNKQDLINDRFKEISCTFKTFSDLLRSQGYDGEHLLSETIFSSHAPLMIDQTKVQLELYFKCILASLSKLKDLAILYDFLELSSQKQKRFNSAPAKKEGYLSRKEGKLFGKWKAQYFILNSSSLECYSFKGGNRKGVIELTDALVGRQAKNDTVTTDYRHALTVNEQVTLKQFNRHLLCVYDDEERDAWADAIVKVMQSLDSTPTGTSSILKRLAKKEDYSYNS</sequence>
<dbReference type="EMBL" id="BAABUK010000032">
    <property type="protein sequence ID" value="GAA5816455.1"/>
    <property type="molecule type" value="Genomic_DNA"/>
</dbReference>
<evidence type="ECO:0000313" key="19">
    <source>
        <dbReference type="Proteomes" id="UP001473302"/>
    </source>
</evidence>
<comment type="caution">
    <text evidence="18">The sequence shown here is derived from an EMBL/GenBank/DDBJ whole genome shotgun (WGS) entry which is preliminary data.</text>
</comment>
<evidence type="ECO:0000256" key="6">
    <source>
        <dbReference type="ARBA" id="ARBA00022759"/>
    </source>
</evidence>
<keyword evidence="13" id="KW-0234">DNA repair</keyword>
<feature type="repeat" description="TPR" evidence="15">
    <location>
        <begin position="96"/>
        <end position="129"/>
    </location>
</feature>
<dbReference type="InterPro" id="IPR019734">
    <property type="entry name" value="TPR_rpt"/>
</dbReference>
<dbReference type="InterPro" id="IPR036279">
    <property type="entry name" value="5-3_exonuclease_C_sf"/>
</dbReference>
<dbReference type="InterPro" id="IPR008918">
    <property type="entry name" value="HhH2"/>
</dbReference>
<protein>
    <recommendedName>
        <fullName evidence="17">PH domain-containing protein</fullName>
    </recommendedName>
</protein>
<evidence type="ECO:0000256" key="15">
    <source>
        <dbReference type="PROSITE-ProRule" id="PRU00339"/>
    </source>
</evidence>
<dbReference type="InterPro" id="IPR006085">
    <property type="entry name" value="XPG_DNA_repair_N"/>
</dbReference>
<comment type="cofactor">
    <cofactor evidence="1">
        <name>Mg(2+)</name>
        <dbReference type="ChEBI" id="CHEBI:18420"/>
    </cofactor>
</comment>
<comment type="similarity">
    <text evidence="3">Belongs to the XPG/RAD2 endonuclease family. EXO1 subfamily.</text>
</comment>
<keyword evidence="4" id="KW-0540">Nuclease</keyword>